<keyword evidence="3" id="KW-1185">Reference proteome</keyword>
<name>A0A0L0F1Q6_9EUKA</name>
<evidence type="ECO:0000313" key="3">
    <source>
        <dbReference type="Proteomes" id="UP000054560"/>
    </source>
</evidence>
<sequence>TENEVTLNVPSKEEMANKQHVRPNVKKIEDDDPNNTQNGTDKDAVRGENEDKEGDELIHEAK</sequence>
<feature type="compositionally biased region" description="Basic and acidic residues" evidence="1">
    <location>
        <begin position="40"/>
        <end position="62"/>
    </location>
</feature>
<feature type="non-terminal residue" evidence="2">
    <location>
        <position position="1"/>
    </location>
</feature>
<feature type="region of interest" description="Disordered" evidence="1">
    <location>
        <begin position="1"/>
        <end position="62"/>
    </location>
</feature>
<accession>A0A0L0F1Q6</accession>
<dbReference type="AlphaFoldDB" id="A0A0L0F1Q6"/>
<feature type="non-terminal residue" evidence="2">
    <location>
        <position position="62"/>
    </location>
</feature>
<dbReference type="EMBL" id="KQ250825">
    <property type="protein sequence ID" value="KNC70554.1"/>
    <property type="molecule type" value="Genomic_DNA"/>
</dbReference>
<organism evidence="2 3">
    <name type="scientific">Sphaeroforma arctica JP610</name>
    <dbReference type="NCBI Taxonomy" id="667725"/>
    <lineage>
        <taxon>Eukaryota</taxon>
        <taxon>Ichthyosporea</taxon>
        <taxon>Ichthyophonida</taxon>
        <taxon>Sphaeroforma</taxon>
    </lineage>
</organism>
<evidence type="ECO:0000313" key="2">
    <source>
        <dbReference type="EMBL" id="KNC70554.1"/>
    </source>
</evidence>
<reference evidence="2 3" key="1">
    <citation type="submission" date="2011-02" db="EMBL/GenBank/DDBJ databases">
        <title>The Genome Sequence of Sphaeroforma arctica JP610.</title>
        <authorList>
            <consortium name="The Broad Institute Genome Sequencing Platform"/>
            <person name="Russ C."/>
            <person name="Cuomo C."/>
            <person name="Young S.K."/>
            <person name="Zeng Q."/>
            <person name="Gargeya S."/>
            <person name="Alvarado L."/>
            <person name="Berlin A."/>
            <person name="Chapman S.B."/>
            <person name="Chen Z."/>
            <person name="Freedman E."/>
            <person name="Gellesch M."/>
            <person name="Goldberg J."/>
            <person name="Griggs A."/>
            <person name="Gujja S."/>
            <person name="Heilman E."/>
            <person name="Heiman D."/>
            <person name="Howarth C."/>
            <person name="Mehta T."/>
            <person name="Neiman D."/>
            <person name="Pearson M."/>
            <person name="Roberts A."/>
            <person name="Saif S."/>
            <person name="Shea T."/>
            <person name="Shenoy N."/>
            <person name="Sisk P."/>
            <person name="Stolte C."/>
            <person name="Sykes S."/>
            <person name="White J."/>
            <person name="Yandava C."/>
            <person name="Burger G."/>
            <person name="Gray M.W."/>
            <person name="Holland P.W.H."/>
            <person name="King N."/>
            <person name="Lang F.B.F."/>
            <person name="Roger A.J."/>
            <person name="Ruiz-Trillo I."/>
            <person name="Haas B."/>
            <person name="Nusbaum C."/>
            <person name="Birren B."/>
        </authorList>
    </citation>
    <scope>NUCLEOTIDE SEQUENCE [LARGE SCALE GENOMIC DNA]</scope>
    <source>
        <strain evidence="2 3">JP610</strain>
    </source>
</reference>
<dbReference type="GeneID" id="25917421"/>
<dbReference type="RefSeq" id="XP_014144456.1">
    <property type="nucleotide sequence ID" value="XM_014288981.1"/>
</dbReference>
<dbReference type="Proteomes" id="UP000054560">
    <property type="component" value="Unassembled WGS sequence"/>
</dbReference>
<evidence type="ECO:0000256" key="1">
    <source>
        <dbReference type="SAM" id="MobiDB-lite"/>
    </source>
</evidence>
<gene>
    <name evidence="2" type="ORF">SARC_16917</name>
</gene>
<proteinExistence type="predicted"/>
<protein>
    <submittedName>
        <fullName evidence="2">Uncharacterized protein</fullName>
    </submittedName>
</protein>